<feature type="transmembrane region" description="Helical" evidence="8">
    <location>
        <begin position="270"/>
        <end position="289"/>
    </location>
</feature>
<sequence>MSVAALRARTPSPPPRPGRRTRLPYLLMLPAGLWLLVFFVIPLVQLGATSLYDPAGSLTTGYAMTWEFGNYPAAFGAYRWHFLRSLGYAASATVICLLLGYPLAYAIAHRAGRWKNLMLVGVIAPFFTSFLVRTLAWKTILSDNGVLVEALRAVHLLGADGRLLATPAAVIMGLVYNFLPFMVLPLYANLERLDRRVLEAASDLYAGPVSTFLRVTLPLSMPGVVAGTLLTFIPATGDYINAELLGTPRQYMIGNVIDSAFLVRLDYPQAAALSFILMAAVLAIVVAYVRRSGTEDVL</sequence>
<reference evidence="10 11" key="1">
    <citation type="submission" date="2023-07" db="EMBL/GenBank/DDBJ databases">
        <title>Sequencing the genomes of 1000 actinobacteria strains.</title>
        <authorList>
            <person name="Klenk H.-P."/>
        </authorList>
    </citation>
    <scope>NUCLEOTIDE SEQUENCE [LARGE SCALE GENOMIC DNA]</scope>
    <source>
        <strain evidence="10 11">DSM 44710</strain>
    </source>
</reference>
<accession>A0ABT9N726</accession>
<dbReference type="Pfam" id="PF00528">
    <property type="entry name" value="BPD_transp_1"/>
    <property type="match status" value="1"/>
</dbReference>
<name>A0ABT9N726_9ACTN</name>
<feature type="transmembrane region" description="Helical" evidence="8">
    <location>
        <begin position="168"/>
        <end position="190"/>
    </location>
</feature>
<protein>
    <submittedName>
        <fullName evidence="10">Spermidine/putrescine transport system permease protein</fullName>
    </submittedName>
</protein>
<dbReference type="RefSeq" id="WP_306838412.1">
    <property type="nucleotide sequence ID" value="NZ_JAUSRA010000001.1"/>
</dbReference>
<keyword evidence="7 8" id="KW-0472">Membrane</keyword>
<organism evidence="10 11">
    <name type="scientific">Catenuloplanes nepalensis</name>
    <dbReference type="NCBI Taxonomy" id="587533"/>
    <lineage>
        <taxon>Bacteria</taxon>
        <taxon>Bacillati</taxon>
        <taxon>Actinomycetota</taxon>
        <taxon>Actinomycetes</taxon>
        <taxon>Micromonosporales</taxon>
        <taxon>Micromonosporaceae</taxon>
        <taxon>Catenuloplanes</taxon>
    </lineage>
</organism>
<dbReference type="Gene3D" id="1.10.3720.10">
    <property type="entry name" value="MetI-like"/>
    <property type="match status" value="1"/>
</dbReference>
<evidence type="ECO:0000313" key="10">
    <source>
        <dbReference type="EMBL" id="MDP9799498.1"/>
    </source>
</evidence>
<dbReference type="PANTHER" id="PTHR42929:SF1">
    <property type="entry name" value="INNER MEMBRANE ABC TRANSPORTER PERMEASE PROTEIN YDCU-RELATED"/>
    <property type="match status" value="1"/>
</dbReference>
<evidence type="ECO:0000256" key="5">
    <source>
        <dbReference type="ARBA" id="ARBA00022692"/>
    </source>
</evidence>
<comment type="similarity">
    <text evidence="2">Belongs to the binding-protein-dependent transport system permease family. CysTW subfamily.</text>
</comment>
<evidence type="ECO:0000256" key="3">
    <source>
        <dbReference type="ARBA" id="ARBA00022448"/>
    </source>
</evidence>
<keyword evidence="11" id="KW-1185">Reference proteome</keyword>
<dbReference type="SUPFAM" id="SSF161098">
    <property type="entry name" value="MetI-like"/>
    <property type="match status" value="1"/>
</dbReference>
<feature type="transmembrane region" description="Helical" evidence="8">
    <location>
        <begin position="86"/>
        <end position="105"/>
    </location>
</feature>
<evidence type="ECO:0000256" key="8">
    <source>
        <dbReference type="RuleBase" id="RU363032"/>
    </source>
</evidence>
<keyword evidence="5 8" id="KW-0812">Transmembrane</keyword>
<feature type="transmembrane region" description="Helical" evidence="8">
    <location>
        <begin position="211"/>
        <end position="233"/>
    </location>
</feature>
<feature type="transmembrane region" description="Helical" evidence="8">
    <location>
        <begin position="25"/>
        <end position="44"/>
    </location>
</feature>
<keyword evidence="4" id="KW-1003">Cell membrane</keyword>
<evidence type="ECO:0000256" key="2">
    <source>
        <dbReference type="ARBA" id="ARBA00007069"/>
    </source>
</evidence>
<evidence type="ECO:0000256" key="4">
    <source>
        <dbReference type="ARBA" id="ARBA00022475"/>
    </source>
</evidence>
<keyword evidence="3 8" id="KW-0813">Transport</keyword>
<dbReference type="EMBL" id="JAUSRA010000001">
    <property type="protein sequence ID" value="MDP9799498.1"/>
    <property type="molecule type" value="Genomic_DNA"/>
</dbReference>
<dbReference type="PANTHER" id="PTHR42929">
    <property type="entry name" value="INNER MEMBRANE ABC TRANSPORTER PERMEASE PROTEIN YDCU-RELATED-RELATED"/>
    <property type="match status" value="1"/>
</dbReference>
<dbReference type="Proteomes" id="UP001240984">
    <property type="component" value="Unassembled WGS sequence"/>
</dbReference>
<comment type="subcellular location">
    <subcellularLocation>
        <location evidence="1 8">Cell membrane</location>
        <topology evidence="1 8">Multi-pass membrane protein</topology>
    </subcellularLocation>
</comment>
<dbReference type="CDD" id="cd06261">
    <property type="entry name" value="TM_PBP2"/>
    <property type="match status" value="1"/>
</dbReference>
<evidence type="ECO:0000256" key="1">
    <source>
        <dbReference type="ARBA" id="ARBA00004651"/>
    </source>
</evidence>
<comment type="caution">
    <text evidence="10">The sequence shown here is derived from an EMBL/GenBank/DDBJ whole genome shotgun (WGS) entry which is preliminary data.</text>
</comment>
<evidence type="ECO:0000256" key="7">
    <source>
        <dbReference type="ARBA" id="ARBA00023136"/>
    </source>
</evidence>
<evidence type="ECO:0000256" key="6">
    <source>
        <dbReference type="ARBA" id="ARBA00022989"/>
    </source>
</evidence>
<keyword evidence="6 8" id="KW-1133">Transmembrane helix</keyword>
<gene>
    <name evidence="10" type="ORF">J2S43_008010</name>
</gene>
<feature type="domain" description="ABC transmembrane type-1" evidence="9">
    <location>
        <begin position="82"/>
        <end position="288"/>
    </location>
</feature>
<dbReference type="InterPro" id="IPR000515">
    <property type="entry name" value="MetI-like"/>
</dbReference>
<proteinExistence type="inferred from homology"/>
<feature type="transmembrane region" description="Helical" evidence="8">
    <location>
        <begin position="117"/>
        <end position="136"/>
    </location>
</feature>
<evidence type="ECO:0000259" key="9">
    <source>
        <dbReference type="PROSITE" id="PS50928"/>
    </source>
</evidence>
<evidence type="ECO:0000313" key="11">
    <source>
        <dbReference type="Proteomes" id="UP001240984"/>
    </source>
</evidence>
<dbReference type="InterPro" id="IPR035906">
    <property type="entry name" value="MetI-like_sf"/>
</dbReference>
<dbReference type="PROSITE" id="PS50928">
    <property type="entry name" value="ABC_TM1"/>
    <property type="match status" value="1"/>
</dbReference>